<comment type="subcellular location">
    <subcellularLocation>
        <location evidence="1">Membrane</location>
        <topology evidence="1">Multi-pass membrane protein</topology>
    </subcellularLocation>
</comment>
<dbReference type="InterPro" id="IPR019109">
    <property type="entry name" value="MamF_MmsF"/>
</dbReference>
<evidence type="ECO:0000313" key="8">
    <source>
        <dbReference type="Proteomes" id="UP000270616"/>
    </source>
</evidence>
<dbReference type="EMBL" id="RKMF01000002">
    <property type="protein sequence ID" value="ROZ64820.1"/>
    <property type="molecule type" value="Genomic_DNA"/>
</dbReference>
<proteinExistence type="predicted"/>
<organism evidence="7 8">
    <name type="scientific">Kocuria soli</name>
    <dbReference type="NCBI Taxonomy" id="2485125"/>
    <lineage>
        <taxon>Bacteria</taxon>
        <taxon>Bacillati</taxon>
        <taxon>Actinomycetota</taxon>
        <taxon>Actinomycetes</taxon>
        <taxon>Micrococcales</taxon>
        <taxon>Micrococcaceae</taxon>
        <taxon>Kocuria</taxon>
    </lineage>
</organism>
<protein>
    <submittedName>
        <fullName evidence="7">DUF4870 domain-containing protein</fullName>
    </submittedName>
</protein>
<evidence type="ECO:0000256" key="4">
    <source>
        <dbReference type="ARBA" id="ARBA00023136"/>
    </source>
</evidence>
<sequence>MLGFAGCLPSILIHRWSRGRARFTQQESLEAANFTFGPTLIVIACALLAFVPYVGWAFALIGAATWLALAVFSVIAAVTVNKGRPYVYRFNWYLYDLVTRHRAERRKARQESGPIDATGEITAVRPGQRTQDTNER</sequence>
<evidence type="ECO:0000256" key="2">
    <source>
        <dbReference type="ARBA" id="ARBA00022692"/>
    </source>
</evidence>
<accession>A0A3N3ZUN3</accession>
<keyword evidence="8" id="KW-1185">Reference proteome</keyword>
<evidence type="ECO:0000256" key="3">
    <source>
        <dbReference type="ARBA" id="ARBA00022989"/>
    </source>
</evidence>
<feature type="region of interest" description="Disordered" evidence="5">
    <location>
        <begin position="107"/>
        <end position="136"/>
    </location>
</feature>
<evidence type="ECO:0000313" key="7">
    <source>
        <dbReference type="EMBL" id="ROZ64820.1"/>
    </source>
</evidence>
<keyword evidence="3 6" id="KW-1133">Transmembrane helix</keyword>
<evidence type="ECO:0000256" key="1">
    <source>
        <dbReference type="ARBA" id="ARBA00004141"/>
    </source>
</evidence>
<gene>
    <name evidence="7" type="ORF">EDL96_02660</name>
</gene>
<evidence type="ECO:0000256" key="5">
    <source>
        <dbReference type="SAM" id="MobiDB-lite"/>
    </source>
</evidence>
<keyword evidence="2 6" id="KW-0812">Transmembrane</keyword>
<reference evidence="7 8" key="1">
    <citation type="submission" date="2018-10" db="EMBL/GenBank/DDBJ databases">
        <title>Kocuria sp. M5W7-7, whole genome shotgun sequence.</title>
        <authorList>
            <person name="Tuo L."/>
        </authorList>
    </citation>
    <scope>NUCLEOTIDE SEQUENCE [LARGE SCALE GENOMIC DNA]</scope>
    <source>
        <strain evidence="7 8">M5W7-7</strain>
    </source>
</reference>
<dbReference type="AlphaFoldDB" id="A0A3N3ZUN3"/>
<feature type="transmembrane region" description="Helical" evidence="6">
    <location>
        <begin position="31"/>
        <end position="50"/>
    </location>
</feature>
<feature type="transmembrane region" description="Helical" evidence="6">
    <location>
        <begin position="56"/>
        <end position="80"/>
    </location>
</feature>
<comment type="caution">
    <text evidence="7">The sequence shown here is derived from an EMBL/GenBank/DDBJ whole genome shotgun (WGS) entry which is preliminary data.</text>
</comment>
<dbReference type="Pfam" id="PF09685">
    <property type="entry name" value="MamF_MmsF"/>
    <property type="match status" value="1"/>
</dbReference>
<dbReference type="Proteomes" id="UP000270616">
    <property type="component" value="Unassembled WGS sequence"/>
</dbReference>
<name>A0A3N3ZUN3_9MICC</name>
<keyword evidence="4 6" id="KW-0472">Membrane</keyword>
<evidence type="ECO:0000256" key="6">
    <source>
        <dbReference type="SAM" id="Phobius"/>
    </source>
</evidence>
<dbReference type="OrthoDB" id="9808930at2"/>